<feature type="region of interest" description="Disordered" evidence="1">
    <location>
        <begin position="484"/>
        <end position="511"/>
    </location>
</feature>
<dbReference type="Proteomes" id="UP000248961">
    <property type="component" value="Unassembled WGS sequence"/>
</dbReference>
<keyword evidence="2" id="KW-1133">Transmembrane helix</keyword>
<dbReference type="AlphaFoldDB" id="A0A395HSA2"/>
<name>A0A395HSA2_ASPHC</name>
<dbReference type="GeneID" id="37194744"/>
<feature type="region of interest" description="Disordered" evidence="1">
    <location>
        <begin position="632"/>
        <end position="653"/>
    </location>
</feature>
<dbReference type="OrthoDB" id="3231000at2759"/>
<protein>
    <submittedName>
        <fullName evidence="3">Uncharacterized protein</fullName>
    </submittedName>
</protein>
<organism evidence="3 4">
    <name type="scientific">Aspergillus homomorphus (strain CBS 101889)</name>
    <dbReference type="NCBI Taxonomy" id="1450537"/>
    <lineage>
        <taxon>Eukaryota</taxon>
        <taxon>Fungi</taxon>
        <taxon>Dikarya</taxon>
        <taxon>Ascomycota</taxon>
        <taxon>Pezizomycotina</taxon>
        <taxon>Eurotiomycetes</taxon>
        <taxon>Eurotiomycetidae</taxon>
        <taxon>Eurotiales</taxon>
        <taxon>Aspergillaceae</taxon>
        <taxon>Aspergillus</taxon>
        <taxon>Aspergillus subgen. Circumdati</taxon>
    </lineage>
</organism>
<dbReference type="RefSeq" id="XP_025548278.1">
    <property type="nucleotide sequence ID" value="XM_025690455.1"/>
</dbReference>
<feature type="transmembrane region" description="Helical" evidence="2">
    <location>
        <begin position="418"/>
        <end position="437"/>
    </location>
</feature>
<keyword evidence="2" id="KW-0812">Transmembrane</keyword>
<sequence>MSAREGNQDPGLRAYLATLEASSRTHPRYNWLKGYFQQDPEFEKERLYPFVPGRTRTIVANFFEPPIPPTISCPATLEELDQTLSTRSSEAAVRLIFVTAISGVDEQVRIAQLLGTARGRNLRERLSSDELAPVVTRARTAGDSTTLLHPFHGHSSYLPDPKVLSRIAAATKVEPGILLRHLDQQEHLVYRSHTWTRHETQADENTGRWLDFSLGVDQQNFITAAMLTKTLGHLRGTNKYRHTLLMLATEDNCLGIDFNKFASALDQPAVSYDGTPHQAFEAILRFMSEEKLRSILVNPLGLVWDYTAGLSKAFACQVELYRRKWICLYEPYANTSAVYGDAESRDHVRKEAKLLSRHLQYLHQSLSNLRQIMAGTQRNSRPGIKIETNETVRAFKDVSRLLEPLKSAYDNFIEQQRLSYLGFVFAPLSLASSFFSINIRPLGGQASLWSFVVTSMSTLCLSILVLLSLNSRIHQKVFRSSQSGQPRFVSGHARSKEPGLPETKTMHPSPNLQKQDIETGQPLSELVSHMTGQTAAPSQLAAGVEPSSAWAPARKPARIPPNDSERSWEWERLWGRENQITVPHAPPVRIEYADPPYRGTISNVITAVSAQRPSSQLERLVYTMPPPPNISLSVSSNASKSSCTSKRTEKSLQPVNSNEYIPKAKRALSSEGGSITNDRVLDMTPCTVVKSTPQVISLASKSSTSNRSNDNAVLRKMEDGPVEIGDTEQNQENPDTSTFAFGMAQMWKSSHPDDGRKWWPGDEEVSMFIMLKRLCEERDAAEIKRTVSLRPWWRSNLKFDIIYGLALVEAACHLLIDALPVFYSAIKNRKIRIECLATALGMTIGDSEGHLATLQWLGIRGVRLNI</sequence>
<accession>A0A395HSA2</accession>
<evidence type="ECO:0000256" key="1">
    <source>
        <dbReference type="SAM" id="MobiDB-lite"/>
    </source>
</evidence>
<gene>
    <name evidence="3" type="ORF">BO97DRAFT_190222</name>
</gene>
<proteinExistence type="predicted"/>
<evidence type="ECO:0000313" key="3">
    <source>
        <dbReference type="EMBL" id="RAL09124.1"/>
    </source>
</evidence>
<keyword evidence="4" id="KW-1185">Reference proteome</keyword>
<evidence type="ECO:0000313" key="4">
    <source>
        <dbReference type="Proteomes" id="UP000248961"/>
    </source>
</evidence>
<feature type="compositionally biased region" description="Low complexity" evidence="1">
    <location>
        <begin position="632"/>
        <end position="645"/>
    </location>
</feature>
<dbReference type="VEuPathDB" id="FungiDB:BO97DRAFT_190222"/>
<evidence type="ECO:0000256" key="2">
    <source>
        <dbReference type="SAM" id="Phobius"/>
    </source>
</evidence>
<feature type="transmembrane region" description="Helical" evidence="2">
    <location>
        <begin position="449"/>
        <end position="469"/>
    </location>
</feature>
<dbReference type="EMBL" id="KZ824307">
    <property type="protein sequence ID" value="RAL09124.1"/>
    <property type="molecule type" value="Genomic_DNA"/>
</dbReference>
<keyword evidence="2" id="KW-0472">Membrane</keyword>
<reference evidence="3 4" key="1">
    <citation type="submission" date="2018-02" db="EMBL/GenBank/DDBJ databases">
        <title>The genomes of Aspergillus section Nigri reveals drivers in fungal speciation.</title>
        <authorList>
            <consortium name="DOE Joint Genome Institute"/>
            <person name="Vesth T.C."/>
            <person name="Nybo J."/>
            <person name="Theobald S."/>
            <person name="Brandl J."/>
            <person name="Frisvad J.C."/>
            <person name="Nielsen K.F."/>
            <person name="Lyhne E.K."/>
            <person name="Kogle M.E."/>
            <person name="Kuo A."/>
            <person name="Riley R."/>
            <person name="Clum A."/>
            <person name="Nolan M."/>
            <person name="Lipzen A."/>
            <person name="Salamov A."/>
            <person name="Henrissat B."/>
            <person name="Wiebenga A."/>
            <person name="De vries R.P."/>
            <person name="Grigoriev I.V."/>
            <person name="Mortensen U.H."/>
            <person name="Andersen M.R."/>
            <person name="Baker S.E."/>
        </authorList>
    </citation>
    <scope>NUCLEOTIDE SEQUENCE [LARGE SCALE GENOMIC DNA]</scope>
    <source>
        <strain evidence="3 4">CBS 101889</strain>
    </source>
</reference>